<dbReference type="SUPFAM" id="SSF52777">
    <property type="entry name" value="CoA-dependent acyltransferases"/>
    <property type="match status" value="2"/>
</dbReference>
<dbReference type="Gene3D" id="3.30.559.10">
    <property type="entry name" value="Chloramphenicol acetyltransferase-like domain"/>
    <property type="match status" value="1"/>
</dbReference>
<dbReference type="GO" id="GO:0043041">
    <property type="term" value="P:amino acid activation for nonribosomal peptide biosynthetic process"/>
    <property type="evidence" value="ECO:0007669"/>
    <property type="project" value="TreeGrafter"/>
</dbReference>
<dbReference type="GO" id="GO:0003824">
    <property type="term" value="F:catalytic activity"/>
    <property type="evidence" value="ECO:0007669"/>
    <property type="project" value="InterPro"/>
</dbReference>
<feature type="domain" description="Condensation" evidence="1">
    <location>
        <begin position="32"/>
        <end position="346"/>
    </location>
</feature>
<evidence type="ECO:0000313" key="2">
    <source>
        <dbReference type="EMBL" id="GES01573.1"/>
    </source>
</evidence>
<comment type="caution">
    <text evidence="2">The sequence shown here is derived from an EMBL/GenBank/DDBJ whole genome shotgun (WGS) entry which is preliminary data.</text>
</comment>
<dbReference type="Proteomes" id="UP000334990">
    <property type="component" value="Unassembled WGS sequence"/>
</dbReference>
<dbReference type="InterPro" id="IPR023213">
    <property type="entry name" value="CAT-like_dom_sf"/>
</dbReference>
<protein>
    <recommendedName>
        <fullName evidence="1">Condensation domain-containing protein</fullName>
    </recommendedName>
</protein>
<reference evidence="2 3" key="1">
    <citation type="submission" date="2019-10" db="EMBL/GenBank/DDBJ databases">
        <title>Whole genome shotgun sequence of Acrocarpospora corrugata NBRC 13972.</title>
        <authorList>
            <person name="Ichikawa N."/>
            <person name="Kimura A."/>
            <person name="Kitahashi Y."/>
            <person name="Komaki H."/>
            <person name="Oguchi A."/>
        </authorList>
    </citation>
    <scope>NUCLEOTIDE SEQUENCE [LARGE SCALE GENOMIC DNA]</scope>
    <source>
        <strain evidence="2 3">NBRC 13972</strain>
    </source>
</reference>
<dbReference type="Pfam" id="PF00668">
    <property type="entry name" value="Condensation"/>
    <property type="match status" value="1"/>
</dbReference>
<sequence>MTIARFGAAEARTGPLTMGQANMVRCVRTDPPEHMNYRVVRPLPPETTLAAVAEAAGLLMSRHESLRTLVRDDTQQVLDGGELAIQVRESATPEETAEELARELQEQRFALESELPFRVAAVTSGGVPRQVVLVTTHSVVDATGLAVLLTEWDALILGKPLPPVTAPQPVDVAATERSPASLRRADAALRYWEEQLRRIPRSTLTVSVDDTGHEWLLPRLRVRSVAAARAMRRITARTGVSASAAVLAALSTVTGLRAGAAIVPVLSISANRFRPDLREYVGPLAQDALVPVDIAADGFDDVLRGARAASLAAYQNSRFDADALIRIMEAVQRERGVFFARDLVFNDMSIPGQGGRVSRADAEVQSTWLPEATLPTRMSLWVNRLEGELDVTLWADPRILPRADAQSIGEGVARLLIDAGTRDVPLAELAVTPVPRGDGWVRSDDCWTELAEVRRLLPPGSEVVAVPDDVLGARLVAYTAAETTVSALHSACLAALPGRMSATAPQHYVVCATSPAPGERWQDQPRLAEGSGR</sequence>
<dbReference type="PANTHER" id="PTHR45527:SF1">
    <property type="entry name" value="FATTY ACID SYNTHASE"/>
    <property type="match status" value="1"/>
</dbReference>
<organism evidence="2 3">
    <name type="scientific">Acrocarpospora corrugata</name>
    <dbReference type="NCBI Taxonomy" id="35763"/>
    <lineage>
        <taxon>Bacteria</taxon>
        <taxon>Bacillati</taxon>
        <taxon>Actinomycetota</taxon>
        <taxon>Actinomycetes</taxon>
        <taxon>Streptosporangiales</taxon>
        <taxon>Streptosporangiaceae</taxon>
        <taxon>Acrocarpospora</taxon>
    </lineage>
</organism>
<dbReference type="AlphaFoldDB" id="A0A5M3W2N6"/>
<dbReference type="InterPro" id="IPR001242">
    <property type="entry name" value="Condensation_dom"/>
</dbReference>
<dbReference type="GO" id="GO:0031177">
    <property type="term" value="F:phosphopantetheine binding"/>
    <property type="evidence" value="ECO:0007669"/>
    <property type="project" value="TreeGrafter"/>
</dbReference>
<dbReference type="GO" id="GO:0044550">
    <property type="term" value="P:secondary metabolite biosynthetic process"/>
    <property type="evidence" value="ECO:0007669"/>
    <property type="project" value="TreeGrafter"/>
</dbReference>
<dbReference type="PANTHER" id="PTHR45527">
    <property type="entry name" value="NONRIBOSOMAL PEPTIDE SYNTHETASE"/>
    <property type="match status" value="1"/>
</dbReference>
<dbReference type="Gene3D" id="3.30.559.30">
    <property type="entry name" value="Nonribosomal peptide synthetase, condensation domain"/>
    <property type="match status" value="1"/>
</dbReference>
<keyword evidence="3" id="KW-1185">Reference proteome</keyword>
<dbReference type="OrthoDB" id="3528137at2"/>
<dbReference type="GO" id="GO:0005737">
    <property type="term" value="C:cytoplasm"/>
    <property type="evidence" value="ECO:0007669"/>
    <property type="project" value="TreeGrafter"/>
</dbReference>
<dbReference type="RefSeq" id="WP_155337842.1">
    <property type="nucleotide sequence ID" value="NZ_BAAABN010000042.1"/>
</dbReference>
<proteinExistence type="predicted"/>
<evidence type="ECO:0000313" key="3">
    <source>
        <dbReference type="Proteomes" id="UP000334990"/>
    </source>
</evidence>
<accession>A0A5M3W2N6</accession>
<dbReference type="EMBL" id="BLAD01000051">
    <property type="protein sequence ID" value="GES01573.1"/>
    <property type="molecule type" value="Genomic_DNA"/>
</dbReference>
<dbReference type="GO" id="GO:0008610">
    <property type="term" value="P:lipid biosynthetic process"/>
    <property type="evidence" value="ECO:0007669"/>
    <property type="project" value="UniProtKB-ARBA"/>
</dbReference>
<gene>
    <name evidence="2" type="ORF">Acor_36370</name>
</gene>
<evidence type="ECO:0000259" key="1">
    <source>
        <dbReference type="Pfam" id="PF00668"/>
    </source>
</evidence>
<name>A0A5M3W2N6_9ACTN</name>